<dbReference type="EnsemblProtists" id="EOD30515">
    <property type="protein sequence ID" value="EOD30515"/>
    <property type="gene ID" value="EMIHUDRAFT_456573"/>
</dbReference>
<dbReference type="RefSeq" id="XP_005782944.1">
    <property type="nucleotide sequence ID" value="XM_005782887.1"/>
</dbReference>
<dbReference type="SUPFAM" id="SSF50800">
    <property type="entry name" value="PK beta-barrel domain-like"/>
    <property type="match status" value="1"/>
</dbReference>
<dbReference type="InterPro" id="IPR011037">
    <property type="entry name" value="Pyrv_Knase-like_insert_dom_sf"/>
</dbReference>
<dbReference type="GO" id="GO:0030170">
    <property type="term" value="F:pyridoxal phosphate binding"/>
    <property type="evidence" value="ECO:0007669"/>
    <property type="project" value="InterPro"/>
</dbReference>
<dbReference type="Proteomes" id="UP000013827">
    <property type="component" value="Unassembled WGS sequence"/>
</dbReference>
<proteinExistence type="predicted"/>
<evidence type="ECO:0000313" key="3">
    <source>
        <dbReference type="EnsemblProtists" id="EOD30515"/>
    </source>
</evidence>
<dbReference type="HOGENOM" id="CLU_010913_0_0_1"/>
<dbReference type="GO" id="GO:0030151">
    <property type="term" value="F:molybdenum ion binding"/>
    <property type="evidence" value="ECO:0007669"/>
    <property type="project" value="InterPro"/>
</dbReference>
<dbReference type="Gene3D" id="3.40.640.10">
    <property type="entry name" value="Type I PLP-dependent aspartate aminotransferase-like (Major domain)"/>
    <property type="match status" value="2"/>
</dbReference>
<dbReference type="InterPro" id="IPR005302">
    <property type="entry name" value="MoCF_Sase_C"/>
</dbReference>
<dbReference type="OMA" id="HTGFLAR"/>
<protein>
    <recommendedName>
        <fullName evidence="2">MOSC domain-containing protein</fullName>
    </recommendedName>
</protein>
<dbReference type="KEGG" id="ehx:EMIHUDRAFT_456573"/>
<dbReference type="eggNOG" id="KOG2142">
    <property type="taxonomic scope" value="Eukaryota"/>
</dbReference>
<reference evidence="4" key="1">
    <citation type="journal article" date="2013" name="Nature">
        <title>Pan genome of the phytoplankton Emiliania underpins its global distribution.</title>
        <authorList>
            <person name="Read B.A."/>
            <person name="Kegel J."/>
            <person name="Klute M.J."/>
            <person name="Kuo A."/>
            <person name="Lefebvre S.C."/>
            <person name="Maumus F."/>
            <person name="Mayer C."/>
            <person name="Miller J."/>
            <person name="Monier A."/>
            <person name="Salamov A."/>
            <person name="Young J."/>
            <person name="Aguilar M."/>
            <person name="Claverie J.M."/>
            <person name="Frickenhaus S."/>
            <person name="Gonzalez K."/>
            <person name="Herman E.K."/>
            <person name="Lin Y.C."/>
            <person name="Napier J."/>
            <person name="Ogata H."/>
            <person name="Sarno A.F."/>
            <person name="Shmutz J."/>
            <person name="Schroeder D."/>
            <person name="de Vargas C."/>
            <person name="Verret F."/>
            <person name="von Dassow P."/>
            <person name="Valentin K."/>
            <person name="Van de Peer Y."/>
            <person name="Wheeler G."/>
            <person name="Dacks J.B."/>
            <person name="Delwiche C.F."/>
            <person name="Dyhrman S.T."/>
            <person name="Glockner G."/>
            <person name="John U."/>
            <person name="Richards T."/>
            <person name="Worden A.Z."/>
            <person name="Zhang X."/>
            <person name="Grigoriev I.V."/>
            <person name="Allen A.E."/>
            <person name="Bidle K."/>
            <person name="Borodovsky M."/>
            <person name="Bowler C."/>
            <person name="Brownlee C."/>
            <person name="Cock J.M."/>
            <person name="Elias M."/>
            <person name="Gladyshev V.N."/>
            <person name="Groth M."/>
            <person name="Guda C."/>
            <person name="Hadaegh A."/>
            <person name="Iglesias-Rodriguez M.D."/>
            <person name="Jenkins J."/>
            <person name="Jones B.M."/>
            <person name="Lawson T."/>
            <person name="Leese F."/>
            <person name="Lindquist E."/>
            <person name="Lobanov A."/>
            <person name="Lomsadze A."/>
            <person name="Malik S.B."/>
            <person name="Marsh M.E."/>
            <person name="Mackinder L."/>
            <person name="Mock T."/>
            <person name="Mueller-Roeber B."/>
            <person name="Pagarete A."/>
            <person name="Parker M."/>
            <person name="Probert I."/>
            <person name="Quesneville H."/>
            <person name="Raines C."/>
            <person name="Rensing S.A."/>
            <person name="Riano-Pachon D.M."/>
            <person name="Richier S."/>
            <person name="Rokitta S."/>
            <person name="Shiraiwa Y."/>
            <person name="Soanes D.M."/>
            <person name="van der Giezen M."/>
            <person name="Wahlund T.M."/>
            <person name="Williams B."/>
            <person name="Wilson W."/>
            <person name="Wolfe G."/>
            <person name="Wurch L.L."/>
        </authorList>
    </citation>
    <scope>NUCLEOTIDE SEQUENCE</scope>
</reference>
<name>A0A0D3K430_EMIH1</name>
<reference evidence="3" key="2">
    <citation type="submission" date="2024-10" db="UniProtKB">
        <authorList>
            <consortium name="EnsemblProtists"/>
        </authorList>
    </citation>
    <scope>IDENTIFICATION</scope>
</reference>
<dbReference type="GeneID" id="17275789"/>
<sequence>MVPYFEGEGVNPRGVEEALNCWEEGAYEAETLETLADARDKVFARLPWDPVLHVTVITLSGDRHKIETSARYMQTLTVAVIGVVIVVVAGRRSYGYAASAAGHIDSWRSRELPVLVRPAEAQRCADGEQGIVYLDHAGAALPLASQLRAVAEDCTTRPLGNPHSAGPAAGAASAELDRARSLVLAHFCGSHAPDWEVIWTAGATASLRLVAEHFQFCGRSALLMPSACHTSCNLTGDVSDIRAASAGLAQLGTGHGGTWWLMLDAAKAAATGPLHLHASGAALCAVSFYKLFGSPTGLGTPPARFSLPRALLVRRDALRLLRKDSRHGYFGGGSHAAVDALADGTAHYLGVAALARGFEVLEAVGGPAAIAAHTRALAAELRSRLRSLRHADGRRAVVLYGAWAGGEGGAGEGGAGEGGAEGAVRTSLGGPTVAFNVVRHDGSVVGYAEADVLDAVRAGKQCGDERDVLGGRPTGVVRASLGKDSSWEDVDALLSFLHETFVLVPAERTSSADAADAEADPRPAAPCRVLELFVHPLKSCGGMRVRRWPLDPLSGRLLYDREWGLAGTLLRSTAHPRLALLRPELDLAAGLLTVSAPGLATLTLSLPLEEKQARRGWAVERRSESLTLCGEECYGAAVGGPEAALWFERAEGVPCRLAPLLLVSQESVETLSSALRREGERPVGARSFRPNIVVGAPRASPGGTRPEAPLLSAAASGAEDGWTALRVGGLRLRVAGPCARCSMVEVDPASGARHGSVLRTLATYRRSHARINFGVFCELERAAAERAGGTERMFVEEGDEVEPVARSPASPTTP</sequence>
<dbReference type="Gene3D" id="3.90.1150.10">
    <property type="entry name" value="Aspartate Aminotransferase, domain 1"/>
    <property type="match status" value="1"/>
</dbReference>
<dbReference type="SUPFAM" id="SSF141673">
    <property type="entry name" value="MOSC N-terminal domain-like"/>
    <property type="match status" value="1"/>
</dbReference>
<evidence type="ECO:0000313" key="4">
    <source>
        <dbReference type="Proteomes" id="UP000013827"/>
    </source>
</evidence>
<dbReference type="InterPro" id="IPR015424">
    <property type="entry name" value="PyrdxlP-dep_Trfase"/>
</dbReference>
<dbReference type="InterPro" id="IPR005303">
    <property type="entry name" value="MOCOS_middle"/>
</dbReference>
<dbReference type="PANTHER" id="PTHR14237">
    <property type="entry name" value="MOLYBDOPTERIN COFACTOR SULFURASE MOSC"/>
    <property type="match status" value="1"/>
</dbReference>
<dbReference type="AlphaFoldDB" id="A0A0D3K430"/>
<evidence type="ECO:0000259" key="2">
    <source>
        <dbReference type="PROSITE" id="PS51340"/>
    </source>
</evidence>
<evidence type="ECO:0000256" key="1">
    <source>
        <dbReference type="SAM" id="MobiDB-lite"/>
    </source>
</evidence>
<dbReference type="PANTHER" id="PTHR14237:SF80">
    <property type="entry name" value="MOLYBDENUM COFACTOR SULFURASE"/>
    <property type="match status" value="1"/>
</dbReference>
<accession>A0A0D3K430</accession>
<dbReference type="PaxDb" id="2903-EOD30515"/>
<dbReference type="GO" id="GO:0003824">
    <property type="term" value="F:catalytic activity"/>
    <property type="evidence" value="ECO:0007669"/>
    <property type="project" value="InterPro"/>
</dbReference>
<dbReference type="PROSITE" id="PS51340">
    <property type="entry name" value="MOSC"/>
    <property type="match status" value="1"/>
</dbReference>
<feature type="region of interest" description="Disordered" evidence="1">
    <location>
        <begin position="795"/>
        <end position="814"/>
    </location>
</feature>
<keyword evidence="4" id="KW-1185">Reference proteome</keyword>
<dbReference type="STRING" id="2903.R1EVA0"/>
<dbReference type="SUPFAM" id="SSF53383">
    <property type="entry name" value="PLP-dependent transferases"/>
    <property type="match status" value="1"/>
</dbReference>
<dbReference type="InterPro" id="IPR015422">
    <property type="entry name" value="PyrdxlP-dep_Trfase_small"/>
</dbReference>
<dbReference type="Pfam" id="PF03473">
    <property type="entry name" value="MOSC"/>
    <property type="match status" value="1"/>
</dbReference>
<dbReference type="Pfam" id="PF03476">
    <property type="entry name" value="MOSC_N"/>
    <property type="match status" value="1"/>
</dbReference>
<feature type="domain" description="MOSC" evidence="2">
    <location>
        <begin position="611"/>
        <end position="804"/>
    </location>
</feature>
<dbReference type="InterPro" id="IPR015421">
    <property type="entry name" value="PyrdxlP-dep_Trfase_major"/>
</dbReference>
<organism evidence="3 4">
    <name type="scientific">Emiliania huxleyi (strain CCMP1516)</name>
    <dbReference type="NCBI Taxonomy" id="280463"/>
    <lineage>
        <taxon>Eukaryota</taxon>
        <taxon>Haptista</taxon>
        <taxon>Haptophyta</taxon>
        <taxon>Prymnesiophyceae</taxon>
        <taxon>Isochrysidales</taxon>
        <taxon>Noelaerhabdaceae</taxon>
        <taxon>Emiliania</taxon>
    </lineage>
</organism>